<organism evidence="1 2">
    <name type="scientific">Thermogemmata fonticola</name>
    <dbReference type="NCBI Taxonomy" id="2755323"/>
    <lineage>
        <taxon>Bacteria</taxon>
        <taxon>Pseudomonadati</taxon>
        <taxon>Planctomycetota</taxon>
        <taxon>Planctomycetia</taxon>
        <taxon>Gemmatales</taxon>
        <taxon>Gemmataceae</taxon>
        <taxon>Thermogemmata</taxon>
    </lineage>
</organism>
<proteinExistence type="predicted"/>
<keyword evidence="2" id="KW-1185">Reference proteome</keyword>
<dbReference type="EMBL" id="JACEFB010000006">
    <property type="protein sequence ID" value="MBA2226545.1"/>
    <property type="molecule type" value="Genomic_DNA"/>
</dbReference>
<accession>A0A7V8VEG4</accession>
<sequence length="74" mass="8959">MALLGLGELKWRMLRRVLRKKRFRFEEARNMSRNDKQHFQWLLENGFFEDLGNGWYRITEKGRAAAELGQYEVP</sequence>
<gene>
    <name evidence="1" type="ORF">H0921_10275</name>
</gene>
<name>A0A7V8VEG4_9BACT</name>
<dbReference type="AlphaFoldDB" id="A0A7V8VEG4"/>
<dbReference type="Gene3D" id="1.10.10.10">
    <property type="entry name" value="Winged helix-like DNA-binding domain superfamily/Winged helix DNA-binding domain"/>
    <property type="match status" value="1"/>
</dbReference>
<dbReference type="InterPro" id="IPR036388">
    <property type="entry name" value="WH-like_DNA-bd_sf"/>
</dbReference>
<evidence type="ECO:0000313" key="1">
    <source>
        <dbReference type="EMBL" id="MBA2226545.1"/>
    </source>
</evidence>
<reference evidence="1 2" key="1">
    <citation type="submission" date="2020-07" db="EMBL/GenBank/DDBJ databases">
        <title>Thermogemmata thermophila gen. nov., sp. nov., a novel moderate thermophilic planctomycete from a Kamchatka hot spring.</title>
        <authorList>
            <person name="Elcheninov A.G."/>
            <person name="Podosokorskaya O.A."/>
            <person name="Kovaleva O.L."/>
            <person name="Novikov A."/>
            <person name="Bonch-Osmolovskaya E.A."/>
            <person name="Toshchakov S.V."/>
            <person name="Kublanov I.V."/>
        </authorList>
    </citation>
    <scope>NUCLEOTIDE SEQUENCE [LARGE SCALE GENOMIC DNA]</scope>
    <source>
        <strain evidence="1 2">2918</strain>
    </source>
</reference>
<protein>
    <submittedName>
        <fullName evidence="1">Uncharacterized protein</fullName>
    </submittedName>
</protein>
<comment type="caution">
    <text evidence="1">The sequence shown here is derived from an EMBL/GenBank/DDBJ whole genome shotgun (WGS) entry which is preliminary data.</text>
</comment>
<evidence type="ECO:0000313" key="2">
    <source>
        <dbReference type="Proteomes" id="UP000542342"/>
    </source>
</evidence>
<dbReference type="Proteomes" id="UP000542342">
    <property type="component" value="Unassembled WGS sequence"/>
</dbReference>
<dbReference type="RefSeq" id="WP_194537977.1">
    <property type="nucleotide sequence ID" value="NZ_JACEFB010000006.1"/>
</dbReference>